<accession>A0A9P1EPU0</accession>
<dbReference type="Pfam" id="PF01554">
    <property type="entry name" value="MatE"/>
    <property type="match status" value="1"/>
</dbReference>
<keyword evidence="2" id="KW-0812">Transmembrane</keyword>
<keyword evidence="4" id="KW-1185">Reference proteome</keyword>
<evidence type="ECO:0000313" key="4">
    <source>
        <dbReference type="Proteomes" id="UP001152484"/>
    </source>
</evidence>
<evidence type="ECO:0000256" key="2">
    <source>
        <dbReference type="SAM" id="Phobius"/>
    </source>
</evidence>
<comment type="similarity">
    <text evidence="1">Belongs to the multi antimicrobial extrusion (MATE) (TC 2.A.66.1) family.</text>
</comment>
<feature type="transmembrane region" description="Helical" evidence="2">
    <location>
        <begin position="49"/>
        <end position="68"/>
    </location>
</feature>
<evidence type="ECO:0008006" key="5">
    <source>
        <dbReference type="Google" id="ProtNLM"/>
    </source>
</evidence>
<dbReference type="OrthoDB" id="2126698at2759"/>
<reference evidence="3" key="1">
    <citation type="submission" date="2022-07" db="EMBL/GenBank/DDBJ databases">
        <authorList>
            <person name="Macas J."/>
            <person name="Novak P."/>
            <person name="Neumann P."/>
        </authorList>
    </citation>
    <scope>NUCLEOTIDE SEQUENCE</scope>
</reference>
<dbReference type="AlphaFoldDB" id="A0A9P1EPU0"/>
<dbReference type="EMBL" id="CAMAPE010000079">
    <property type="protein sequence ID" value="CAH9119361.1"/>
    <property type="molecule type" value="Genomic_DNA"/>
</dbReference>
<dbReference type="GO" id="GO:0015297">
    <property type="term" value="F:antiporter activity"/>
    <property type="evidence" value="ECO:0007669"/>
    <property type="project" value="InterPro"/>
</dbReference>
<evidence type="ECO:0000313" key="3">
    <source>
        <dbReference type="EMBL" id="CAH9119361.1"/>
    </source>
</evidence>
<feature type="transmembrane region" description="Helical" evidence="2">
    <location>
        <begin position="89"/>
        <end position="112"/>
    </location>
</feature>
<dbReference type="GO" id="GO:0042910">
    <property type="term" value="F:xenobiotic transmembrane transporter activity"/>
    <property type="evidence" value="ECO:0007669"/>
    <property type="project" value="InterPro"/>
</dbReference>
<dbReference type="GO" id="GO:0016020">
    <property type="term" value="C:membrane"/>
    <property type="evidence" value="ECO:0007669"/>
    <property type="project" value="InterPro"/>
</dbReference>
<keyword evidence="2" id="KW-0472">Membrane</keyword>
<protein>
    <recommendedName>
        <fullName evidence="5">Protein DETOXIFICATION</fullName>
    </recommendedName>
</protein>
<keyword evidence="2" id="KW-1133">Transmembrane helix</keyword>
<dbReference type="PANTHER" id="PTHR11206">
    <property type="entry name" value="MULTIDRUG RESISTANCE PROTEIN"/>
    <property type="match status" value="1"/>
</dbReference>
<dbReference type="InterPro" id="IPR002528">
    <property type="entry name" value="MATE_fam"/>
</dbReference>
<organism evidence="3 4">
    <name type="scientific">Cuscuta europaea</name>
    <name type="common">European dodder</name>
    <dbReference type="NCBI Taxonomy" id="41803"/>
    <lineage>
        <taxon>Eukaryota</taxon>
        <taxon>Viridiplantae</taxon>
        <taxon>Streptophyta</taxon>
        <taxon>Embryophyta</taxon>
        <taxon>Tracheophyta</taxon>
        <taxon>Spermatophyta</taxon>
        <taxon>Magnoliopsida</taxon>
        <taxon>eudicotyledons</taxon>
        <taxon>Gunneridae</taxon>
        <taxon>Pentapetalae</taxon>
        <taxon>asterids</taxon>
        <taxon>lamiids</taxon>
        <taxon>Solanales</taxon>
        <taxon>Convolvulaceae</taxon>
        <taxon>Cuscuteae</taxon>
        <taxon>Cuscuta</taxon>
        <taxon>Cuscuta subgen. Cuscuta</taxon>
    </lineage>
</organism>
<proteinExistence type="inferred from homology"/>
<feature type="transmembrane region" description="Helical" evidence="2">
    <location>
        <begin position="149"/>
        <end position="169"/>
    </location>
</feature>
<dbReference type="Proteomes" id="UP001152484">
    <property type="component" value="Unassembled WGS sequence"/>
</dbReference>
<name>A0A9P1EPU0_CUSEU</name>
<gene>
    <name evidence="3" type="ORF">CEURO_LOCUS22288</name>
</gene>
<sequence length="195" mass="20652">MANKNGWSMAVAGAQGLVSGRCWCPGASVRVSNELGAGHPKSASFSVKVVTLSSFLISAALGVIVILLRHKISYVFTGSKTIAKAVSDLAPLLSISILLSGIQPVLTGVAVGCGWQKFVAYVNVGCYYIVGIPVGSLLGFKFRLGAKGIWLGMLGGTTMQTIILLWVTLRTNWDLQVEAAKTRLNKWQDKGGIVE</sequence>
<feature type="transmembrane region" description="Helical" evidence="2">
    <location>
        <begin position="118"/>
        <end position="140"/>
    </location>
</feature>
<evidence type="ECO:0000256" key="1">
    <source>
        <dbReference type="ARBA" id="ARBA00010199"/>
    </source>
</evidence>
<comment type="caution">
    <text evidence="3">The sequence shown here is derived from an EMBL/GenBank/DDBJ whole genome shotgun (WGS) entry which is preliminary data.</text>
</comment>